<gene>
    <name evidence="2" type="ORF">SAMN02745124_04535</name>
</gene>
<protein>
    <submittedName>
        <fullName evidence="2">Homeodomain-like domain-containing protein</fullName>
    </submittedName>
</protein>
<dbReference type="PANTHER" id="PTHR35004">
    <property type="entry name" value="TRANSPOSASE RV3428C-RELATED"/>
    <property type="match status" value="1"/>
</dbReference>
<dbReference type="PANTHER" id="PTHR35004:SF6">
    <property type="entry name" value="TRANSPOSASE"/>
    <property type="match status" value="1"/>
</dbReference>
<name>A0A1M5YXS3_9BACT</name>
<dbReference type="EMBL" id="FQXS01000091">
    <property type="protein sequence ID" value="SHI16638.1"/>
    <property type="molecule type" value="Genomic_DNA"/>
</dbReference>
<dbReference type="OrthoDB" id="5522631at2"/>
<feature type="domain" description="Integrase catalytic" evidence="1">
    <location>
        <begin position="161"/>
        <end position="317"/>
    </location>
</feature>
<feature type="non-terminal residue" evidence="2">
    <location>
        <position position="317"/>
    </location>
</feature>
<proteinExistence type="predicted"/>
<reference evidence="2 3" key="1">
    <citation type="submission" date="2016-11" db="EMBL/GenBank/DDBJ databases">
        <authorList>
            <person name="Jaros S."/>
            <person name="Januszkiewicz K."/>
            <person name="Wedrychowicz H."/>
        </authorList>
    </citation>
    <scope>NUCLEOTIDE SEQUENCE [LARGE SCALE GENOMIC DNA]</scope>
    <source>
        <strain evidence="2 3">DSM 9705</strain>
    </source>
</reference>
<accession>A0A1M5YXS3</accession>
<evidence type="ECO:0000313" key="3">
    <source>
        <dbReference type="Proteomes" id="UP000184139"/>
    </source>
</evidence>
<keyword evidence="2" id="KW-0238">DNA-binding</keyword>
<sequence length="317" mass="36627">MDDDTNKQRHEVALFRFGVISELVSTRLEPGELTDLIYHKSEQRWDIPGSDRTRISPATIRRWLHLYERSGRDIASLAPAPRCDRGCSRRVDEETCAALIRLRKEHPSLPVYRLVEQLSDKQLLAPGEQLSLSTAYRILKRESLNSAALRTGTPVDRRRYEAEFPNDIWQSDVMHGPSVIVATKRRKAYLIAVLDDHSRLIPHGEFFLSERLDSWLQAFRQALLTRGLPRKLYVDNGAAFRSRQLERICASLGIALIHSRPYTPQGRGKIERFFRTVRTRFLPGIGDGALTLDELNERFSEWLERDYQHRVHSVTAM</sequence>
<evidence type="ECO:0000259" key="1">
    <source>
        <dbReference type="PROSITE" id="PS50994"/>
    </source>
</evidence>
<dbReference type="GO" id="GO:0003677">
    <property type="term" value="F:DNA binding"/>
    <property type="evidence" value="ECO:0007669"/>
    <property type="project" value="UniProtKB-KW"/>
</dbReference>
<dbReference type="InterPro" id="IPR036397">
    <property type="entry name" value="RNaseH_sf"/>
</dbReference>
<evidence type="ECO:0000313" key="2">
    <source>
        <dbReference type="EMBL" id="SHI16638.1"/>
    </source>
</evidence>
<dbReference type="InterPro" id="IPR009057">
    <property type="entry name" value="Homeodomain-like_sf"/>
</dbReference>
<dbReference type="PROSITE" id="PS50994">
    <property type="entry name" value="INTEGRASE"/>
    <property type="match status" value="1"/>
</dbReference>
<dbReference type="RefSeq" id="WP_073379678.1">
    <property type="nucleotide sequence ID" value="NZ_FQXS01000091.1"/>
</dbReference>
<dbReference type="GO" id="GO:0015074">
    <property type="term" value="P:DNA integration"/>
    <property type="evidence" value="ECO:0007669"/>
    <property type="project" value="InterPro"/>
</dbReference>
<dbReference type="Gene3D" id="3.30.420.10">
    <property type="entry name" value="Ribonuclease H-like superfamily/Ribonuclease H"/>
    <property type="match status" value="1"/>
</dbReference>
<dbReference type="SUPFAM" id="SSF46689">
    <property type="entry name" value="Homeodomain-like"/>
    <property type="match status" value="1"/>
</dbReference>
<keyword evidence="3" id="KW-1185">Reference proteome</keyword>
<dbReference type="Proteomes" id="UP000184139">
    <property type="component" value="Unassembled WGS sequence"/>
</dbReference>
<dbReference type="InterPro" id="IPR012337">
    <property type="entry name" value="RNaseH-like_sf"/>
</dbReference>
<dbReference type="AlphaFoldDB" id="A0A1M5YXS3"/>
<keyword evidence="2" id="KW-0371">Homeobox</keyword>
<organism evidence="2 3">
    <name type="scientific">Desulfofustis glycolicus DSM 9705</name>
    <dbReference type="NCBI Taxonomy" id="1121409"/>
    <lineage>
        <taxon>Bacteria</taxon>
        <taxon>Pseudomonadati</taxon>
        <taxon>Thermodesulfobacteriota</taxon>
        <taxon>Desulfobulbia</taxon>
        <taxon>Desulfobulbales</taxon>
        <taxon>Desulfocapsaceae</taxon>
        <taxon>Desulfofustis</taxon>
    </lineage>
</organism>
<dbReference type="SUPFAM" id="SSF53098">
    <property type="entry name" value="Ribonuclease H-like"/>
    <property type="match status" value="1"/>
</dbReference>
<dbReference type="STRING" id="1121409.SAMN02745124_04535"/>
<dbReference type="InterPro" id="IPR001584">
    <property type="entry name" value="Integrase_cat-core"/>
</dbReference>
<dbReference type="Pfam" id="PF00665">
    <property type="entry name" value="rve"/>
    <property type="match status" value="1"/>
</dbReference>